<keyword evidence="6 8" id="KW-1133">Transmembrane helix</keyword>
<dbReference type="PROSITE" id="PS50850">
    <property type="entry name" value="MFS"/>
    <property type="match status" value="1"/>
</dbReference>
<dbReference type="PANTHER" id="PTHR43528">
    <property type="entry name" value="ALPHA-KETOGLUTARATE PERMEASE"/>
    <property type="match status" value="1"/>
</dbReference>
<accession>A0A5N0VDP3</accession>
<evidence type="ECO:0000256" key="2">
    <source>
        <dbReference type="ARBA" id="ARBA00022448"/>
    </source>
</evidence>
<dbReference type="AlphaFoldDB" id="A0A5N0VDP3"/>
<evidence type="ECO:0000256" key="6">
    <source>
        <dbReference type="ARBA" id="ARBA00022989"/>
    </source>
</evidence>
<feature type="transmembrane region" description="Helical" evidence="8">
    <location>
        <begin position="365"/>
        <end position="385"/>
    </location>
</feature>
<evidence type="ECO:0000256" key="4">
    <source>
        <dbReference type="ARBA" id="ARBA00022692"/>
    </source>
</evidence>
<feature type="transmembrane region" description="Helical" evidence="8">
    <location>
        <begin position="21"/>
        <end position="40"/>
    </location>
</feature>
<dbReference type="InterPro" id="IPR036259">
    <property type="entry name" value="MFS_trans_sf"/>
</dbReference>
<keyword evidence="2" id="KW-0813">Transport</keyword>
<keyword evidence="5" id="KW-0769">Symport</keyword>
<evidence type="ECO:0000256" key="1">
    <source>
        <dbReference type="ARBA" id="ARBA00004651"/>
    </source>
</evidence>
<dbReference type="OrthoDB" id="8953821at2"/>
<reference evidence="10" key="1">
    <citation type="submission" date="2019-09" db="EMBL/GenBank/DDBJ databases">
        <authorList>
            <person name="Teo W.F.A."/>
            <person name="Duangmal K."/>
        </authorList>
    </citation>
    <scope>NUCLEOTIDE SEQUENCE [LARGE SCALE GENOMIC DNA]</scope>
    <source>
        <strain evidence="10">K81G1</strain>
    </source>
</reference>
<feature type="transmembrane region" description="Helical" evidence="8">
    <location>
        <begin position="46"/>
        <end position="69"/>
    </location>
</feature>
<dbReference type="InterPro" id="IPR005828">
    <property type="entry name" value="MFS_sugar_transport-like"/>
</dbReference>
<evidence type="ECO:0000256" key="5">
    <source>
        <dbReference type="ARBA" id="ARBA00022847"/>
    </source>
</evidence>
<feature type="transmembrane region" description="Helical" evidence="8">
    <location>
        <begin position="391"/>
        <end position="411"/>
    </location>
</feature>
<comment type="subcellular location">
    <subcellularLocation>
        <location evidence="1">Cell membrane</location>
        <topology evidence="1">Multi-pass membrane protein</topology>
    </subcellularLocation>
</comment>
<protein>
    <submittedName>
        <fullName evidence="10">MHS family MFS transporter</fullName>
    </submittedName>
</protein>
<sequence>MSSSSARRRIVGAAIGNVAELYDFFLYGLSAPVLAVHFFPKSNPTAALLGTFAVYAVAFLVRPLGGLLFGHLTDRRGRIRVLVLTVLLMGAGTMITGLLPAYTTIGIAAPILLVLCRLAQGLSLGGEASGSYSFTIESAPDGKRARSVNLVACFAFLPAALAGLFILVLQLLMGKAAYIDWGWRIPFIVGGLIAVAGVWLRRRLDDPEEYTEAAREAKVGNPLAQAVRTHLKSIVIVTLLIAIQAVSAYVILGYMYTFLVNTAKLSNTSALLTNAAAIVTLAVLLPIFSIAVDRIGRKPMLFAGAVWLVLAAYPAFKLAASGSFAGAYFGQLLIAIGSALTASACFVTVLELFPTAVRGAGHAISYNLGNALFGGTAPLIAEALISGFGSPIAPAFYVLLIAALGIVVIAFTPETKNVRLRDSVGGKDESATPAPEPLTN</sequence>
<evidence type="ECO:0000256" key="3">
    <source>
        <dbReference type="ARBA" id="ARBA00022475"/>
    </source>
</evidence>
<dbReference type="InterPro" id="IPR020846">
    <property type="entry name" value="MFS_dom"/>
</dbReference>
<feature type="transmembrane region" description="Helical" evidence="8">
    <location>
        <begin position="234"/>
        <end position="259"/>
    </location>
</feature>
<feature type="transmembrane region" description="Helical" evidence="8">
    <location>
        <begin position="147"/>
        <end position="169"/>
    </location>
</feature>
<dbReference type="Proteomes" id="UP000319769">
    <property type="component" value="Unassembled WGS sequence"/>
</dbReference>
<dbReference type="PANTHER" id="PTHR43528:SF1">
    <property type="entry name" value="ALPHA-KETOGLUTARATE PERMEASE"/>
    <property type="match status" value="1"/>
</dbReference>
<feature type="transmembrane region" description="Helical" evidence="8">
    <location>
        <begin position="81"/>
        <end position="99"/>
    </location>
</feature>
<keyword evidence="3" id="KW-1003">Cell membrane</keyword>
<feature type="transmembrane region" description="Helical" evidence="8">
    <location>
        <begin position="271"/>
        <end position="292"/>
    </location>
</feature>
<comment type="caution">
    <text evidence="10">The sequence shown here is derived from an EMBL/GenBank/DDBJ whole genome shotgun (WGS) entry which is preliminary data.</text>
</comment>
<gene>
    <name evidence="10" type="ORF">FPZ12_009865</name>
</gene>
<feature type="transmembrane region" description="Helical" evidence="8">
    <location>
        <begin position="181"/>
        <end position="200"/>
    </location>
</feature>
<feature type="domain" description="Major facilitator superfamily (MFS) profile" evidence="9">
    <location>
        <begin position="9"/>
        <end position="416"/>
    </location>
</feature>
<dbReference type="RefSeq" id="WP_144756281.1">
    <property type="nucleotide sequence ID" value="NZ_VMNW02000010.1"/>
</dbReference>
<evidence type="ECO:0000256" key="8">
    <source>
        <dbReference type="SAM" id="Phobius"/>
    </source>
</evidence>
<feature type="transmembrane region" description="Helical" evidence="8">
    <location>
        <begin position="299"/>
        <end position="316"/>
    </location>
</feature>
<evidence type="ECO:0000259" key="9">
    <source>
        <dbReference type="PROSITE" id="PS50850"/>
    </source>
</evidence>
<dbReference type="EMBL" id="VMNW02000010">
    <property type="protein sequence ID" value="KAA9163290.1"/>
    <property type="molecule type" value="Genomic_DNA"/>
</dbReference>
<evidence type="ECO:0000313" key="10">
    <source>
        <dbReference type="EMBL" id="KAA9163290.1"/>
    </source>
</evidence>
<organism evidence="10 11">
    <name type="scientific">Amycolatopsis acidicola</name>
    <dbReference type="NCBI Taxonomy" id="2596893"/>
    <lineage>
        <taxon>Bacteria</taxon>
        <taxon>Bacillati</taxon>
        <taxon>Actinomycetota</taxon>
        <taxon>Actinomycetes</taxon>
        <taxon>Pseudonocardiales</taxon>
        <taxon>Pseudonocardiaceae</taxon>
        <taxon>Amycolatopsis</taxon>
    </lineage>
</organism>
<proteinExistence type="predicted"/>
<dbReference type="Pfam" id="PF00083">
    <property type="entry name" value="Sugar_tr"/>
    <property type="match status" value="2"/>
</dbReference>
<evidence type="ECO:0000256" key="7">
    <source>
        <dbReference type="ARBA" id="ARBA00023136"/>
    </source>
</evidence>
<dbReference type="GO" id="GO:0005886">
    <property type="term" value="C:plasma membrane"/>
    <property type="evidence" value="ECO:0007669"/>
    <property type="project" value="UniProtKB-SubCell"/>
</dbReference>
<dbReference type="GO" id="GO:0015293">
    <property type="term" value="F:symporter activity"/>
    <property type="evidence" value="ECO:0007669"/>
    <property type="project" value="UniProtKB-KW"/>
</dbReference>
<dbReference type="Gene3D" id="1.20.1250.20">
    <property type="entry name" value="MFS general substrate transporter like domains"/>
    <property type="match status" value="1"/>
</dbReference>
<feature type="transmembrane region" description="Helical" evidence="8">
    <location>
        <begin position="105"/>
        <end position="126"/>
    </location>
</feature>
<dbReference type="SUPFAM" id="SSF103473">
    <property type="entry name" value="MFS general substrate transporter"/>
    <property type="match status" value="1"/>
</dbReference>
<name>A0A5N0VDP3_9PSEU</name>
<keyword evidence="7 8" id="KW-0472">Membrane</keyword>
<evidence type="ECO:0000313" key="11">
    <source>
        <dbReference type="Proteomes" id="UP000319769"/>
    </source>
</evidence>
<dbReference type="InterPro" id="IPR051084">
    <property type="entry name" value="H+-coupled_symporters"/>
</dbReference>
<keyword evidence="4 8" id="KW-0812">Transmembrane</keyword>
<keyword evidence="11" id="KW-1185">Reference proteome</keyword>
<feature type="transmembrane region" description="Helical" evidence="8">
    <location>
        <begin position="328"/>
        <end position="353"/>
    </location>
</feature>